<feature type="transmembrane region" description="Helical" evidence="14">
    <location>
        <begin position="821"/>
        <end position="843"/>
    </location>
</feature>
<dbReference type="EC" id="7.6.2.3" evidence="11"/>
<dbReference type="GO" id="GO:0016887">
    <property type="term" value="F:ATP hydrolysis activity"/>
    <property type="evidence" value="ECO:0007669"/>
    <property type="project" value="InterPro"/>
</dbReference>
<dbReference type="FunFam" id="1.20.1560.10:FF:000032">
    <property type="entry name" value="ATP-binding cassette sub-family C member 6"/>
    <property type="match status" value="1"/>
</dbReference>
<evidence type="ECO:0000256" key="11">
    <source>
        <dbReference type="ARBA" id="ARBA00024220"/>
    </source>
</evidence>
<feature type="transmembrane region" description="Helical" evidence="14">
    <location>
        <begin position="360"/>
        <end position="378"/>
    </location>
</feature>
<dbReference type="GO" id="GO:0016020">
    <property type="term" value="C:membrane"/>
    <property type="evidence" value="ECO:0007669"/>
    <property type="project" value="InterPro"/>
</dbReference>
<dbReference type="CDD" id="cd03250">
    <property type="entry name" value="ABCC_MRP_domain1"/>
    <property type="match status" value="1"/>
</dbReference>
<dbReference type="CDD" id="cd18595">
    <property type="entry name" value="ABC_6TM_MRP1_2_3_6_D1_like"/>
    <property type="match status" value="1"/>
</dbReference>
<dbReference type="Proteomes" id="UP000297703">
    <property type="component" value="Unassembled WGS sequence"/>
</dbReference>
<dbReference type="InterPro" id="IPR003439">
    <property type="entry name" value="ABC_transporter-like_ATP-bd"/>
</dbReference>
<evidence type="ECO:0000256" key="6">
    <source>
        <dbReference type="ARBA" id="ARBA00022741"/>
    </source>
</evidence>
<keyword evidence="7" id="KW-0067">ATP-binding</keyword>
<keyword evidence="18" id="KW-1185">Reference proteome</keyword>
<feature type="domain" description="ABC transmembrane type-1" evidence="16">
    <location>
        <begin position="825"/>
        <end position="1103"/>
    </location>
</feature>
<reference evidence="17 18" key="1">
    <citation type="submission" date="2019-04" db="EMBL/GenBank/DDBJ databases">
        <title>Draft genome of the big-headed turtle Platysternon megacephalum.</title>
        <authorList>
            <person name="Gong S."/>
        </authorList>
    </citation>
    <scope>NUCLEOTIDE SEQUENCE [LARGE SCALE GENOMIC DNA]</scope>
    <source>
        <strain evidence="17">DO16091913</strain>
        <tissue evidence="17">Muscle</tissue>
    </source>
</reference>
<feature type="transmembrane region" description="Helical" evidence="14">
    <location>
        <begin position="863"/>
        <end position="891"/>
    </location>
</feature>
<evidence type="ECO:0000256" key="12">
    <source>
        <dbReference type="ARBA" id="ARBA00047523"/>
    </source>
</evidence>
<dbReference type="SMART" id="SM00382">
    <property type="entry name" value="AAA"/>
    <property type="match status" value="1"/>
</dbReference>
<evidence type="ECO:0000256" key="4">
    <source>
        <dbReference type="ARBA" id="ARBA00022692"/>
    </source>
</evidence>
<evidence type="ECO:0000313" key="18">
    <source>
        <dbReference type="Proteomes" id="UP000297703"/>
    </source>
</evidence>
<dbReference type="PANTHER" id="PTHR24223">
    <property type="entry name" value="ATP-BINDING CASSETTE SUB-FAMILY C"/>
    <property type="match status" value="1"/>
</dbReference>
<feature type="transmembrane region" description="Helical" evidence="14">
    <location>
        <begin position="439"/>
        <end position="466"/>
    </location>
</feature>
<evidence type="ECO:0000256" key="5">
    <source>
        <dbReference type="ARBA" id="ARBA00022737"/>
    </source>
</evidence>
<evidence type="ECO:0000313" key="17">
    <source>
        <dbReference type="EMBL" id="TFK05732.1"/>
    </source>
</evidence>
<dbReference type="InterPro" id="IPR036640">
    <property type="entry name" value="ABC1_TM_sf"/>
</dbReference>
<dbReference type="CDD" id="cd18603">
    <property type="entry name" value="ABC_6TM_MRP1_2_3_6_D2_like"/>
    <property type="match status" value="1"/>
</dbReference>
<dbReference type="SUPFAM" id="SSF90123">
    <property type="entry name" value="ABC transporter transmembrane region"/>
    <property type="match status" value="2"/>
</dbReference>
<dbReference type="Gene3D" id="1.20.1560.10">
    <property type="entry name" value="ABC transporter type 1, transmembrane domain"/>
    <property type="match status" value="2"/>
</dbReference>
<feature type="region of interest" description="Disordered" evidence="13">
    <location>
        <begin position="1594"/>
        <end position="1614"/>
    </location>
</feature>
<dbReference type="InterPro" id="IPR003593">
    <property type="entry name" value="AAA+_ATPase"/>
</dbReference>
<keyword evidence="5" id="KW-0677">Repeat</keyword>
<feature type="transmembrane region" description="Helical" evidence="14">
    <location>
        <begin position="1052"/>
        <end position="1068"/>
    </location>
</feature>
<evidence type="ECO:0000259" key="15">
    <source>
        <dbReference type="PROSITE" id="PS50893"/>
    </source>
</evidence>
<protein>
    <recommendedName>
        <fullName evidence="11">ABC-type glutathione-S-conjugate transporter</fullName>
        <ecNumber evidence="11">7.6.2.3</ecNumber>
    </recommendedName>
</protein>
<proteinExistence type="inferred from homology"/>
<dbReference type="EMBL" id="QXTE01000108">
    <property type="protein sequence ID" value="TFK05732.1"/>
    <property type="molecule type" value="Genomic_DNA"/>
</dbReference>
<dbReference type="GO" id="GO:0012505">
    <property type="term" value="C:endomembrane system"/>
    <property type="evidence" value="ECO:0007669"/>
    <property type="project" value="UniProtKB-SubCell"/>
</dbReference>
<evidence type="ECO:0000256" key="7">
    <source>
        <dbReference type="ARBA" id="ARBA00022840"/>
    </source>
</evidence>
<dbReference type="PROSITE" id="PS00211">
    <property type="entry name" value="ABC_TRANSPORTER_1"/>
    <property type="match status" value="2"/>
</dbReference>
<dbReference type="InterPro" id="IPR027417">
    <property type="entry name" value="P-loop_NTPase"/>
</dbReference>
<feature type="transmembrane region" description="Helical" evidence="14">
    <location>
        <begin position="219"/>
        <end position="238"/>
    </location>
</feature>
<dbReference type="InterPro" id="IPR050173">
    <property type="entry name" value="ABC_transporter_C-like"/>
</dbReference>
<gene>
    <name evidence="17" type="ORF">DR999_PMT11570</name>
</gene>
<keyword evidence="6" id="KW-0547">Nucleotide-binding</keyword>
<accession>A0A4D9EDV3</accession>
<dbReference type="PANTHER" id="PTHR24223:SF339">
    <property type="entry name" value="ATP-BINDING CASSETTE SUB-FAMILY C MEMBER 6"/>
    <property type="match status" value="1"/>
</dbReference>
<keyword evidence="9 14" id="KW-1133">Transmembrane helix</keyword>
<comment type="caution">
    <text evidence="17">The sequence shown here is derived from an EMBL/GenBank/DDBJ whole genome shotgun (WGS) entry which is preliminary data.</text>
</comment>
<feature type="transmembrane region" description="Helical" evidence="14">
    <location>
        <begin position="33"/>
        <end position="54"/>
    </location>
</feature>
<keyword evidence="3" id="KW-0813">Transport</keyword>
<evidence type="ECO:0000256" key="1">
    <source>
        <dbReference type="ARBA" id="ARBA00004127"/>
    </source>
</evidence>
<feature type="domain" description="ABC transmembrane type-1" evidence="16">
    <location>
        <begin position="221"/>
        <end position="503"/>
    </location>
</feature>
<dbReference type="Pfam" id="PF00664">
    <property type="entry name" value="ABC_membrane"/>
    <property type="match status" value="2"/>
</dbReference>
<dbReference type="FunFam" id="3.40.50.300:FF:000997">
    <property type="entry name" value="Multidrug resistance-associated protein 1"/>
    <property type="match status" value="1"/>
</dbReference>
<evidence type="ECO:0000256" key="13">
    <source>
        <dbReference type="SAM" id="MobiDB-lite"/>
    </source>
</evidence>
<name>A0A4D9EDV3_9SAUR</name>
<organism evidence="17 18">
    <name type="scientific">Platysternon megacephalum</name>
    <name type="common">big-headed turtle</name>
    <dbReference type="NCBI Taxonomy" id="55544"/>
    <lineage>
        <taxon>Eukaryota</taxon>
        <taxon>Metazoa</taxon>
        <taxon>Chordata</taxon>
        <taxon>Craniata</taxon>
        <taxon>Vertebrata</taxon>
        <taxon>Euteleostomi</taxon>
        <taxon>Archelosauria</taxon>
        <taxon>Testudinata</taxon>
        <taxon>Testudines</taxon>
        <taxon>Cryptodira</taxon>
        <taxon>Durocryptodira</taxon>
        <taxon>Testudinoidea</taxon>
        <taxon>Platysternidae</taxon>
        <taxon>Platysternon</taxon>
    </lineage>
</organism>
<dbReference type="FunFam" id="3.40.50.300:FF:000074">
    <property type="entry name" value="Multidrug resistance-associated protein 5 isoform 1"/>
    <property type="match status" value="1"/>
</dbReference>
<comment type="similarity">
    <text evidence="2">Belongs to the ABC transporter superfamily. ABCC family. Conjugate transporter (TC 3.A.1.208) subfamily.</text>
</comment>
<dbReference type="PROSITE" id="PS50929">
    <property type="entry name" value="ABC_TM1F"/>
    <property type="match status" value="2"/>
</dbReference>
<feature type="transmembrane region" description="Helical" evidence="14">
    <location>
        <begin position="258"/>
        <end position="275"/>
    </location>
</feature>
<feature type="transmembrane region" description="Helical" evidence="14">
    <location>
        <begin position="74"/>
        <end position="92"/>
    </location>
</feature>
<evidence type="ECO:0000256" key="2">
    <source>
        <dbReference type="ARBA" id="ARBA00009726"/>
    </source>
</evidence>
<keyword evidence="8" id="KW-1278">Translocase</keyword>
<dbReference type="InterPro" id="IPR017871">
    <property type="entry name" value="ABC_transporter-like_CS"/>
</dbReference>
<dbReference type="PROSITE" id="PS50893">
    <property type="entry name" value="ABC_TRANSPORTER_2"/>
    <property type="match status" value="2"/>
</dbReference>
<dbReference type="GO" id="GO:0015431">
    <property type="term" value="F:ABC-type glutathione S-conjugate transporter activity"/>
    <property type="evidence" value="ECO:0007669"/>
    <property type="project" value="UniProtKB-EC"/>
</dbReference>
<dbReference type="GO" id="GO:0005524">
    <property type="term" value="F:ATP binding"/>
    <property type="evidence" value="ECO:0007669"/>
    <property type="project" value="UniProtKB-KW"/>
</dbReference>
<sequence>MAGGGWLCGSREGFAGLWIPAVFLTQFERLKGVQSSGILLIYWLLSFLAATVTVSSKIQQVLEGGFPEDPFRHVTSYIYFILLLVEVVLFFFTDLPPFFSKAVNDSNPCPELGASFVSKITFWWFSGLVWKGYRQPLQADDLWSLMKENSSEKIVSQFEREWKKYCNRAKQNTESIKYKKDQQSGADLVETEETQVLLQPEQSQSEPLLKAFWNMFGTYFLLGTLSLVICDIFLFSVPKILSLFLEFITDREAPNWKGYFYATLLFLLACLQTLFEQRYMYVCLVLGMRLKTAVTGLVYRKILVMSNAARRAATVGEIVNLVCVDVQRLMDLIIYFNGTWLAPIRIIICFVFLWQLLGPSALTAIAVFLILLPLNFVITKKRSHFQEDQMNHKDNRARLTNAILSDIKIIKLYGWEKAFMEKVLGIRKQELQALKSSQILFSLSLSSFHSSTFLIAFAMFAVYTLVDEQHVLDAQKAFVSLTLINILNTAHSFLPYSINAAIQAKVSLSRLAAFLSLEELDPNNMSTVTSDHLQNGITVRNGTFSWCRGSSPCIKRYRLLFQINISSDSGTVAYVPQQDWIQNASVEENITFGEEMDESWYNRVIDACALQPDLESFPAGSKSEIGEKGINISGGQKQRVSLARAVYKKAAVYLLDDPLSAVDAQVGQHIFEHVIGPNGLLKDRTRVLVTHAINILPQVDNIVLMVDGEISETGSYQELLQRNGAFADFLHSYNNAEEKEGCDLQAAGSTKDIIASRNAVSPGKLCRSSIMKDGAKAINQDCTAATAPKDAGRLTEGEKVQTSRVNISIYLDYLRTTGPLICLYIVFLFVCQQAASFCRGYWLSMWADDPVHNRTQQHTELRVGVFGVLGVFQAIGKFGSTAAVLLGGVIASHKLFQQLLENVARSPMMFFEQTPIGNLLNRFSKETDAIDSVIPDKLKSLLGFLFSLLEIYIVVIVATPIAVVAIMPLTALYAVFQNFYVATSCQLRRLEAASRSPIYSHISETFQGSSVIRAYKEQPRFILQNDSRVDENQRTCFPGVVADRWLATNLEFLGNGIVLFAALFAVLSKTHLSPGIVGFSLSCALQITGILNWMVRSWTEIENNIVSVERVRDYSKTPKEAPWTLGSNSASQAWPTEGAIEFRNYGVQYRPNLEFTLKNINIKINGQEKIGIAGRTGAGKSTLAMGLLRLMEAAEGEILIDGVNIAQRGLQELRAKITIIPQDPVLFAGSLRMNLDPLNQYSDEAIWTVLELIQLKNFVLDLPDQLNYECSERGENLSVGQKQLICLARALLRKAQILVLDEATAAVDLETDLQIQSTIRIQFKEWTVLTIAHRINTILDYDRILVLENGQVAEFDSPEKLIAQKGLFYRLICSPVNHRGDQAFENRTDILTGLANAAGQNTTSLSCKGRHVHSKHSKRNMFTKKEIQQQESLVIIKAAKKISPSGEIINPIFFDVQKLMNSCDAFMVQASDQSCDNIDAPAANRSCTGSKQQTEVAVVEFICARREQSCDLMRLLQGSSPTGGDQTRYALHRNKSWRGCSESREQNKQYCSNSPPHTRTVPAYQPPSKGRGGEVGKCIFHLGQACVCNTQKHSANPKKGKQEEVRHDMGCSYF</sequence>
<dbReference type="InterPro" id="IPR011527">
    <property type="entry name" value="ABC1_TM_dom"/>
</dbReference>
<dbReference type="OrthoDB" id="6500128at2759"/>
<keyword evidence="4 14" id="KW-0812">Transmembrane</keyword>
<feature type="domain" description="ABC transporter" evidence="15">
    <location>
        <begin position="481"/>
        <end position="732"/>
    </location>
</feature>
<evidence type="ECO:0000256" key="9">
    <source>
        <dbReference type="ARBA" id="ARBA00022989"/>
    </source>
</evidence>
<dbReference type="FunFam" id="1.20.1560.10:FF:000001">
    <property type="entry name" value="ATP-binding cassette subfamily C member 1"/>
    <property type="match status" value="1"/>
</dbReference>
<feature type="transmembrane region" description="Helical" evidence="14">
    <location>
        <begin position="332"/>
        <end position="354"/>
    </location>
</feature>
<evidence type="ECO:0000256" key="14">
    <source>
        <dbReference type="SAM" id="Phobius"/>
    </source>
</evidence>
<feature type="compositionally biased region" description="Basic and acidic residues" evidence="13">
    <location>
        <begin position="1600"/>
        <end position="1614"/>
    </location>
</feature>
<evidence type="ECO:0000256" key="8">
    <source>
        <dbReference type="ARBA" id="ARBA00022967"/>
    </source>
</evidence>
<keyword evidence="10 14" id="KW-0472">Membrane</keyword>
<evidence type="ECO:0000256" key="3">
    <source>
        <dbReference type="ARBA" id="ARBA00022448"/>
    </source>
</evidence>
<dbReference type="CDD" id="cd03244">
    <property type="entry name" value="ABCC_MRP_domain2"/>
    <property type="match status" value="1"/>
</dbReference>
<comment type="catalytic activity">
    <reaction evidence="12">
        <text>leukotriene C4(in) + ATP + H2O = leukotriene C4(out) + ADP + phosphate + H(+)</text>
        <dbReference type="Rhea" id="RHEA:38963"/>
        <dbReference type="ChEBI" id="CHEBI:15377"/>
        <dbReference type="ChEBI" id="CHEBI:15378"/>
        <dbReference type="ChEBI" id="CHEBI:30616"/>
        <dbReference type="ChEBI" id="CHEBI:43474"/>
        <dbReference type="ChEBI" id="CHEBI:57973"/>
        <dbReference type="ChEBI" id="CHEBI:456216"/>
    </reaction>
    <physiologicalReaction direction="left-to-right" evidence="12">
        <dbReference type="Rhea" id="RHEA:38964"/>
    </physiologicalReaction>
</comment>
<comment type="subcellular location">
    <subcellularLocation>
        <location evidence="1">Endomembrane system</location>
        <topology evidence="1">Multi-pass membrane protein</topology>
    </subcellularLocation>
</comment>
<evidence type="ECO:0000259" key="16">
    <source>
        <dbReference type="PROSITE" id="PS50929"/>
    </source>
</evidence>
<dbReference type="Pfam" id="PF00005">
    <property type="entry name" value="ABC_tran"/>
    <property type="match status" value="2"/>
</dbReference>
<feature type="region of interest" description="Disordered" evidence="13">
    <location>
        <begin position="1547"/>
        <end position="1569"/>
    </location>
</feature>
<dbReference type="Gene3D" id="3.40.50.300">
    <property type="entry name" value="P-loop containing nucleotide triphosphate hydrolases"/>
    <property type="match status" value="2"/>
</dbReference>
<feature type="domain" description="ABC transporter" evidence="15">
    <location>
        <begin position="1142"/>
        <end position="1374"/>
    </location>
</feature>
<evidence type="ECO:0000256" key="10">
    <source>
        <dbReference type="ARBA" id="ARBA00023136"/>
    </source>
</evidence>
<dbReference type="SUPFAM" id="SSF52540">
    <property type="entry name" value="P-loop containing nucleoside triphosphate hydrolases"/>
    <property type="match status" value="2"/>
</dbReference>
<dbReference type="STRING" id="55544.A0A4D9EDV3"/>
<feature type="compositionally biased region" description="Polar residues" evidence="13">
    <location>
        <begin position="1548"/>
        <end position="1557"/>
    </location>
</feature>
<reference evidence="17 18" key="2">
    <citation type="submission" date="2019-04" db="EMBL/GenBank/DDBJ databases">
        <title>The genome sequence of big-headed turtle.</title>
        <authorList>
            <person name="Gong S."/>
        </authorList>
    </citation>
    <scope>NUCLEOTIDE SEQUENCE [LARGE SCALE GENOMIC DNA]</scope>
    <source>
        <strain evidence="17">DO16091913</strain>
        <tissue evidence="17">Muscle</tissue>
    </source>
</reference>
<feature type="transmembrane region" description="Helical" evidence="14">
    <location>
        <begin position="941"/>
        <end position="967"/>
    </location>
</feature>